<keyword evidence="2" id="KW-0406">Ion transport</keyword>
<keyword evidence="7" id="KW-1185">Reference proteome</keyword>
<evidence type="ECO:0000256" key="1">
    <source>
        <dbReference type="ARBA" id="ARBA00008520"/>
    </source>
</evidence>
<keyword evidence="2" id="KW-0813">Transport</keyword>
<proteinExistence type="inferred from homology"/>
<sequence>MRITRPLLGLTGLALVSPLLAACGGDADLVIYSGRNEELVGGIIEEFEEQEGIEVEVRYGDTAELAAQVAEEGDSSPADVFFSQDAGALGLLSEEGLLTDLSEDDLGRVPEVYASTEGDWVGVTGRVRVIAYDPDQVEESELPDDVAAFTEPEWRGRVAIAPTNASFQTFITAMRVNDGEEAARAFLEGLIANDVEIYEHNLAILDALEAGEVEVGLINHYYLHEKKIELGEENVRTQLKFLPPGTAGALVNVAGVGVLEGGSDNEHADAFVEYLLSDETQAEFVEVTGEYPLVDGVEPPADVPPLEELGGGTGIDLGELSSLDETVDLLTEVGLI</sequence>
<dbReference type="PROSITE" id="PS51257">
    <property type="entry name" value="PROKAR_LIPOPROTEIN"/>
    <property type="match status" value="1"/>
</dbReference>
<keyword evidence="4" id="KW-0479">Metal-binding</keyword>
<feature type="chain" id="PRO_5038337267" evidence="5">
    <location>
        <begin position="22"/>
        <end position="336"/>
    </location>
</feature>
<feature type="binding site" evidence="4">
    <location>
        <position position="221"/>
    </location>
    <ligand>
        <name>Fe cation</name>
        <dbReference type="ChEBI" id="CHEBI:24875"/>
    </ligand>
</feature>
<evidence type="ECO:0000256" key="4">
    <source>
        <dbReference type="PIRSR" id="PIRSR002825-1"/>
    </source>
</evidence>
<organism evidence="6 7">
    <name type="scientific">Nocardioides thalensis</name>
    <dbReference type="NCBI Taxonomy" id="1914755"/>
    <lineage>
        <taxon>Bacteria</taxon>
        <taxon>Bacillati</taxon>
        <taxon>Actinomycetota</taxon>
        <taxon>Actinomycetes</taxon>
        <taxon>Propionibacteriales</taxon>
        <taxon>Nocardioidaceae</taxon>
        <taxon>Nocardioides</taxon>
    </lineage>
</organism>
<protein>
    <submittedName>
        <fullName evidence="6">Iron(III) transport system substrate-binding protein</fullName>
    </submittedName>
</protein>
<dbReference type="GO" id="GO:0046872">
    <property type="term" value="F:metal ion binding"/>
    <property type="evidence" value="ECO:0007669"/>
    <property type="project" value="UniProtKB-KW"/>
</dbReference>
<dbReference type="Pfam" id="PF13343">
    <property type="entry name" value="SBP_bac_6"/>
    <property type="match status" value="1"/>
</dbReference>
<evidence type="ECO:0000256" key="3">
    <source>
        <dbReference type="ARBA" id="ARBA00022729"/>
    </source>
</evidence>
<name>A0A853BWS4_9ACTN</name>
<comment type="similarity">
    <text evidence="1">Belongs to the bacterial solute-binding protein 1 family.</text>
</comment>
<dbReference type="PIRSF" id="PIRSF002825">
    <property type="entry name" value="CfbpA"/>
    <property type="match status" value="1"/>
</dbReference>
<evidence type="ECO:0000313" key="6">
    <source>
        <dbReference type="EMBL" id="NYI99688.1"/>
    </source>
</evidence>
<dbReference type="InterPro" id="IPR026045">
    <property type="entry name" value="Ferric-bd"/>
</dbReference>
<evidence type="ECO:0000313" key="7">
    <source>
        <dbReference type="Proteomes" id="UP000530424"/>
    </source>
</evidence>
<evidence type="ECO:0000256" key="5">
    <source>
        <dbReference type="SAM" id="SignalP"/>
    </source>
</evidence>
<dbReference type="GO" id="GO:0030288">
    <property type="term" value="C:outer membrane-bounded periplasmic space"/>
    <property type="evidence" value="ECO:0007669"/>
    <property type="project" value="TreeGrafter"/>
</dbReference>
<accession>A0A853BWS4</accession>
<dbReference type="RefSeq" id="WP_179666306.1">
    <property type="nucleotide sequence ID" value="NZ_JACCFP010000001.1"/>
</dbReference>
<gene>
    <name evidence="6" type="ORF">HNR19_000387</name>
</gene>
<dbReference type="AlphaFoldDB" id="A0A853BWS4"/>
<dbReference type="Gene3D" id="3.40.190.10">
    <property type="entry name" value="Periplasmic binding protein-like II"/>
    <property type="match status" value="2"/>
</dbReference>
<dbReference type="PANTHER" id="PTHR30006">
    <property type="entry name" value="THIAMINE-BINDING PERIPLASMIC PROTEIN-RELATED"/>
    <property type="match status" value="1"/>
</dbReference>
<evidence type="ECO:0000256" key="2">
    <source>
        <dbReference type="ARBA" id="ARBA00022496"/>
    </source>
</evidence>
<dbReference type="Proteomes" id="UP000530424">
    <property type="component" value="Unassembled WGS sequence"/>
</dbReference>
<feature type="signal peptide" evidence="5">
    <location>
        <begin position="1"/>
        <end position="21"/>
    </location>
</feature>
<dbReference type="EMBL" id="JACCFP010000001">
    <property type="protein sequence ID" value="NYI99688.1"/>
    <property type="molecule type" value="Genomic_DNA"/>
</dbReference>
<dbReference type="GO" id="GO:0006826">
    <property type="term" value="P:iron ion transport"/>
    <property type="evidence" value="ECO:0007669"/>
    <property type="project" value="UniProtKB-KW"/>
</dbReference>
<dbReference type="SUPFAM" id="SSF53850">
    <property type="entry name" value="Periplasmic binding protein-like II"/>
    <property type="match status" value="1"/>
</dbReference>
<keyword evidence="2" id="KW-0410">Iron transport</keyword>
<keyword evidence="3 5" id="KW-0732">Signal</keyword>
<reference evidence="6 7" key="1">
    <citation type="submission" date="2020-07" db="EMBL/GenBank/DDBJ databases">
        <title>Sequencing the genomes of 1000 actinobacteria strains.</title>
        <authorList>
            <person name="Klenk H.-P."/>
        </authorList>
    </citation>
    <scope>NUCLEOTIDE SEQUENCE [LARGE SCALE GENOMIC DNA]</scope>
    <source>
        <strain evidence="6 7">DSM 103833</strain>
    </source>
</reference>
<keyword evidence="4" id="KW-0408">Iron</keyword>
<dbReference type="PANTHER" id="PTHR30006:SF15">
    <property type="entry name" value="IRON-UTILIZATION PERIPLASMIC PROTEIN"/>
    <property type="match status" value="1"/>
</dbReference>
<comment type="caution">
    <text evidence="6">The sequence shown here is derived from an EMBL/GenBank/DDBJ whole genome shotgun (WGS) entry which is preliminary data.</text>
</comment>
<feature type="binding site" evidence="4">
    <location>
        <position position="222"/>
    </location>
    <ligand>
        <name>Fe cation</name>
        <dbReference type="ChEBI" id="CHEBI:24875"/>
    </ligand>
</feature>